<dbReference type="Proteomes" id="UP000267536">
    <property type="component" value="Unassembled WGS sequence"/>
</dbReference>
<dbReference type="RefSeq" id="WP_123925552.1">
    <property type="nucleotide sequence ID" value="NZ_JBPSDP010000012.1"/>
</dbReference>
<evidence type="ECO:0000313" key="2">
    <source>
        <dbReference type="Proteomes" id="UP000267536"/>
    </source>
</evidence>
<comment type="caution">
    <text evidence="1">The sequence shown here is derived from an EMBL/GenBank/DDBJ whole genome shotgun (WGS) entry which is preliminary data.</text>
</comment>
<name>A0A3N4GY48_9ACTN</name>
<reference evidence="1 2" key="1">
    <citation type="submission" date="2018-11" db="EMBL/GenBank/DDBJ databases">
        <title>Draft genome sequence of Gordonia sp. RS15-1S isolated from rice stems.</title>
        <authorList>
            <person name="Muangham S."/>
        </authorList>
    </citation>
    <scope>NUCLEOTIDE SEQUENCE [LARGE SCALE GENOMIC DNA]</scope>
    <source>
        <strain evidence="1 2">RS15-1S</strain>
    </source>
</reference>
<dbReference type="AlphaFoldDB" id="A0A3N4GY48"/>
<accession>A0A3N4GY48</accession>
<proteinExistence type="predicted"/>
<sequence>MILQSAIEQHRREQNPEGYWDDDLGSIDDYAPFAMARIVGGIVASELGELVSWSSFDNCREHGLTVSTPGGWTFCWYEHRNSDVVHIEGCPTSEVREWGPYGGDDKWDTLAEFWPETYEAVAKCLVEMIRHTIESSTRRADLKAIGLRHGNVELERRRHWASFARDGGDHA</sequence>
<dbReference type="EMBL" id="RKMH01000002">
    <property type="protein sequence ID" value="RPA65768.1"/>
    <property type="molecule type" value="Genomic_DNA"/>
</dbReference>
<protein>
    <submittedName>
        <fullName evidence="1">Uncharacterized protein</fullName>
    </submittedName>
</protein>
<keyword evidence="2" id="KW-1185">Reference proteome</keyword>
<organism evidence="1 2">
    <name type="scientific">Gordonia oryzae</name>
    <dbReference type="NCBI Taxonomy" id="2487349"/>
    <lineage>
        <taxon>Bacteria</taxon>
        <taxon>Bacillati</taxon>
        <taxon>Actinomycetota</taxon>
        <taxon>Actinomycetes</taxon>
        <taxon>Mycobacteriales</taxon>
        <taxon>Gordoniaceae</taxon>
        <taxon>Gordonia</taxon>
    </lineage>
</organism>
<gene>
    <name evidence="1" type="ORF">EF294_03255</name>
</gene>
<evidence type="ECO:0000313" key="1">
    <source>
        <dbReference type="EMBL" id="RPA65768.1"/>
    </source>
</evidence>
<dbReference type="OrthoDB" id="5177627at2"/>